<feature type="compositionally biased region" description="Polar residues" evidence="1">
    <location>
        <begin position="285"/>
        <end position="295"/>
    </location>
</feature>
<feature type="compositionally biased region" description="Acidic residues" evidence="1">
    <location>
        <begin position="113"/>
        <end position="139"/>
    </location>
</feature>
<feature type="compositionally biased region" description="Acidic residues" evidence="1">
    <location>
        <begin position="200"/>
        <end position="211"/>
    </location>
</feature>
<evidence type="ECO:0000256" key="1">
    <source>
        <dbReference type="SAM" id="MobiDB-lite"/>
    </source>
</evidence>
<feature type="region of interest" description="Disordered" evidence="1">
    <location>
        <begin position="1"/>
        <end position="312"/>
    </location>
</feature>
<evidence type="ECO:0000313" key="2">
    <source>
        <dbReference type="EMBL" id="VWO96373.1"/>
    </source>
</evidence>
<protein>
    <submittedName>
        <fullName evidence="2">Zn(2)-C6 fungal-type domain-containing protein</fullName>
    </submittedName>
</protein>
<proteinExistence type="predicted"/>
<gene>
    <name evidence="2" type="primary">I1RX79</name>
</gene>
<reference evidence="2" key="1">
    <citation type="submission" date="2019-10" db="EMBL/GenBank/DDBJ databases">
        <authorList>
            <person name="Nor Muhammad N."/>
        </authorList>
    </citation>
    <scope>NUCLEOTIDE SEQUENCE</scope>
</reference>
<dbReference type="AlphaFoldDB" id="A0A5K1JXD7"/>
<name>A0A5K1JXD7_9APHY</name>
<sequence length="312" mass="32550">MVRTRNSLPNSRGSVETSKPGKTQRRNFPKLKALVPALRDRSVSRGPSEAGSKQVRFSTPTPSPGPALHAIVGEISPLRAGDDDPASAPSSQLSGTSGDAVYQRLPSLALIIGEDDGSESEDGDGPESEDDDSAGDESESPAHGMMIVGEGDSSEDSASSDGGVLDDDSPGEGVEHLSALNALIVGEGWEEGSTSSSMSELEDSLEEEESVEVSVPPSEERTDSVGEDDSDDSRHSSSSSGADTDDNDRSLQRLDHGIQATTSPSMLDGILPNIPAELAMDVVRSDSSPPSTESGDYNPGGIDDVWQEFQGH</sequence>
<feature type="compositionally biased region" description="Polar residues" evidence="1">
    <location>
        <begin position="88"/>
        <end position="97"/>
    </location>
</feature>
<feature type="compositionally biased region" description="Polar residues" evidence="1">
    <location>
        <begin position="1"/>
        <end position="21"/>
    </location>
</feature>
<organism evidence="2">
    <name type="scientific">Ganoderma boninense</name>
    <dbReference type="NCBI Taxonomy" id="34458"/>
    <lineage>
        <taxon>Eukaryota</taxon>
        <taxon>Fungi</taxon>
        <taxon>Dikarya</taxon>
        <taxon>Basidiomycota</taxon>
        <taxon>Agaricomycotina</taxon>
        <taxon>Agaricomycetes</taxon>
        <taxon>Polyporales</taxon>
        <taxon>Polyporaceae</taxon>
        <taxon>Ganoderma</taxon>
    </lineage>
</organism>
<feature type="compositionally biased region" description="Basic and acidic residues" evidence="1">
    <location>
        <begin position="247"/>
        <end position="256"/>
    </location>
</feature>
<feature type="compositionally biased region" description="Low complexity" evidence="1">
    <location>
        <begin position="185"/>
        <end position="199"/>
    </location>
</feature>
<dbReference type="EMBL" id="LR725583">
    <property type="protein sequence ID" value="VWO96373.1"/>
    <property type="molecule type" value="Genomic_DNA"/>
</dbReference>
<accession>A0A5K1JXD7</accession>